<feature type="region of interest" description="Disordered" evidence="1">
    <location>
        <begin position="390"/>
        <end position="417"/>
    </location>
</feature>
<feature type="region of interest" description="Disordered" evidence="1">
    <location>
        <begin position="19"/>
        <end position="62"/>
    </location>
</feature>
<dbReference type="Proteomes" id="UP000265515">
    <property type="component" value="Unassembled WGS sequence"/>
</dbReference>
<proteinExistence type="predicted"/>
<dbReference type="EMBL" id="BFEA01000625">
    <property type="protein sequence ID" value="GBG87651.1"/>
    <property type="molecule type" value="Genomic_DNA"/>
</dbReference>
<organism evidence="2 3">
    <name type="scientific">Chara braunii</name>
    <name type="common">Braun's stonewort</name>
    <dbReference type="NCBI Taxonomy" id="69332"/>
    <lineage>
        <taxon>Eukaryota</taxon>
        <taxon>Viridiplantae</taxon>
        <taxon>Streptophyta</taxon>
        <taxon>Charophyceae</taxon>
        <taxon>Charales</taxon>
        <taxon>Characeae</taxon>
        <taxon>Chara</taxon>
    </lineage>
</organism>
<accession>A0A388LZF7</accession>
<evidence type="ECO:0000256" key="1">
    <source>
        <dbReference type="SAM" id="MobiDB-lite"/>
    </source>
</evidence>
<reference evidence="2 3" key="1">
    <citation type="journal article" date="2018" name="Cell">
        <title>The Chara Genome: Secondary Complexity and Implications for Plant Terrestrialization.</title>
        <authorList>
            <person name="Nishiyama T."/>
            <person name="Sakayama H."/>
            <person name="Vries J.D."/>
            <person name="Buschmann H."/>
            <person name="Saint-Marcoux D."/>
            <person name="Ullrich K.K."/>
            <person name="Haas F.B."/>
            <person name="Vanderstraeten L."/>
            <person name="Becker D."/>
            <person name="Lang D."/>
            <person name="Vosolsobe S."/>
            <person name="Rombauts S."/>
            <person name="Wilhelmsson P.K.I."/>
            <person name="Janitza P."/>
            <person name="Kern R."/>
            <person name="Heyl A."/>
            <person name="Rumpler F."/>
            <person name="Villalobos L.I.A.C."/>
            <person name="Clay J.M."/>
            <person name="Skokan R."/>
            <person name="Toyoda A."/>
            <person name="Suzuki Y."/>
            <person name="Kagoshima H."/>
            <person name="Schijlen E."/>
            <person name="Tajeshwar N."/>
            <person name="Catarino B."/>
            <person name="Hetherington A.J."/>
            <person name="Saltykova A."/>
            <person name="Bonnot C."/>
            <person name="Breuninger H."/>
            <person name="Symeonidi A."/>
            <person name="Radhakrishnan G.V."/>
            <person name="Van Nieuwerburgh F."/>
            <person name="Deforce D."/>
            <person name="Chang C."/>
            <person name="Karol K.G."/>
            <person name="Hedrich R."/>
            <person name="Ulvskov P."/>
            <person name="Glockner G."/>
            <person name="Delwiche C.F."/>
            <person name="Petrasek J."/>
            <person name="Van de Peer Y."/>
            <person name="Friml J."/>
            <person name="Beilby M."/>
            <person name="Dolan L."/>
            <person name="Kohara Y."/>
            <person name="Sugano S."/>
            <person name="Fujiyama A."/>
            <person name="Delaux P.-M."/>
            <person name="Quint M."/>
            <person name="TheiBen G."/>
            <person name="Hagemann M."/>
            <person name="Harholt J."/>
            <person name="Dunand C."/>
            <person name="Zachgo S."/>
            <person name="Langdale J."/>
            <person name="Maumus F."/>
            <person name="Straeten D.V.D."/>
            <person name="Gould S.B."/>
            <person name="Rensing S.A."/>
        </authorList>
    </citation>
    <scope>NUCLEOTIDE SEQUENCE [LARGE SCALE GENOMIC DNA]</scope>
    <source>
        <strain evidence="2 3">S276</strain>
    </source>
</reference>
<dbReference type="Gramene" id="GBG87651">
    <property type="protein sequence ID" value="GBG87651"/>
    <property type="gene ID" value="CBR_g45804"/>
</dbReference>
<comment type="caution">
    <text evidence="2">The sequence shown here is derived from an EMBL/GenBank/DDBJ whole genome shotgun (WGS) entry which is preliminary data.</text>
</comment>
<evidence type="ECO:0000313" key="3">
    <source>
        <dbReference type="Proteomes" id="UP000265515"/>
    </source>
</evidence>
<feature type="region of interest" description="Disordered" evidence="1">
    <location>
        <begin position="440"/>
        <end position="513"/>
    </location>
</feature>
<gene>
    <name evidence="2" type="ORF">CBR_g45804</name>
</gene>
<evidence type="ECO:0000313" key="2">
    <source>
        <dbReference type="EMBL" id="GBG87651.1"/>
    </source>
</evidence>
<feature type="compositionally biased region" description="Polar residues" evidence="1">
    <location>
        <begin position="499"/>
        <end position="513"/>
    </location>
</feature>
<protein>
    <submittedName>
        <fullName evidence="2">Uncharacterized protein</fullName>
    </submittedName>
</protein>
<dbReference type="AlphaFoldDB" id="A0A388LZF7"/>
<keyword evidence="3" id="KW-1185">Reference proteome</keyword>
<feature type="compositionally biased region" description="Basic and acidic residues" evidence="1">
    <location>
        <begin position="472"/>
        <end position="482"/>
    </location>
</feature>
<sequence>MPAQHNTRPTTTSIVRAQLQEGADAADALGRDGGGVWTGAPEKESPGICNEGTEPGEGQNKDAAEVFRDGSVCEEIEDMVAERGTAPMEDTGAEAFRDGSACEEIGGKMADKGTANTEEMGRRLSDGGADGIGEEEDESGLREGDSTTSGSISAIHSSAIAALAPEAPPEIDPMIWIEDRYWKIPRLYRDGGVAEEFWVRLINTWRKPPIPDRLPPDRWEEISRQPLFGNRWITDSHGQVRRSSDSPWKGWIKHGELRVVDLWDAKDGEWKSADRMRQWLRYCHRTEEVLGELIESFALAWYPILKRGRVLKEADLVGLRGDPDSVGMVHMLTMSYLCARITGDDYDRLAKSKMPAQHNTRPTTTSIARAQLQEGADAADEADALGGDGGRVWTGAPEKESSGICNIGTEGDDKDSAEVFRDGSACEEIEDMVAERGTAPMEDSGTEAFRDGSACQEIGGKTADEGTADTEEMGRRLSDRGADGIGEEEDEGGLREGDSTTSGSISAIHSSAV</sequence>
<name>A0A388LZF7_CHABU</name>
<feature type="region of interest" description="Disordered" evidence="1">
    <location>
        <begin position="113"/>
        <end position="151"/>
    </location>
</feature>